<dbReference type="GO" id="GO:0016298">
    <property type="term" value="F:lipase activity"/>
    <property type="evidence" value="ECO:0007669"/>
    <property type="project" value="InterPro"/>
</dbReference>
<dbReference type="Pfam" id="PF00151">
    <property type="entry name" value="Lipase"/>
    <property type="match status" value="1"/>
</dbReference>
<evidence type="ECO:0000256" key="3">
    <source>
        <dbReference type="ARBA" id="ARBA00022525"/>
    </source>
</evidence>
<dbReference type="EMBL" id="JARGDH010000001">
    <property type="protein sequence ID" value="KAL0280759.1"/>
    <property type="molecule type" value="Genomic_DNA"/>
</dbReference>
<evidence type="ECO:0000259" key="6">
    <source>
        <dbReference type="Pfam" id="PF00151"/>
    </source>
</evidence>
<comment type="subcellular location">
    <subcellularLocation>
        <location evidence="1">Secreted</location>
    </subcellularLocation>
</comment>
<comment type="caution">
    <text evidence="7">The sequence shown here is derived from an EMBL/GenBank/DDBJ whole genome shotgun (WGS) entry which is preliminary data.</text>
</comment>
<feature type="chain" id="PRO_5043867512" description="Lipase domain-containing protein" evidence="5">
    <location>
        <begin position="17"/>
        <end position="300"/>
    </location>
</feature>
<feature type="domain" description="Lipase" evidence="6">
    <location>
        <begin position="29"/>
        <end position="280"/>
    </location>
</feature>
<gene>
    <name evidence="7" type="ORF">PYX00_001963</name>
</gene>
<keyword evidence="5" id="KW-0732">Signal</keyword>
<dbReference type="InterPro" id="IPR029058">
    <property type="entry name" value="AB_hydrolase_fold"/>
</dbReference>
<evidence type="ECO:0000256" key="5">
    <source>
        <dbReference type="SAM" id="SignalP"/>
    </source>
</evidence>
<proteinExistence type="inferred from homology"/>
<evidence type="ECO:0000256" key="4">
    <source>
        <dbReference type="RuleBase" id="RU004262"/>
    </source>
</evidence>
<evidence type="ECO:0000313" key="7">
    <source>
        <dbReference type="EMBL" id="KAL0280759.1"/>
    </source>
</evidence>
<evidence type="ECO:0000256" key="2">
    <source>
        <dbReference type="ARBA" id="ARBA00010701"/>
    </source>
</evidence>
<organism evidence="7">
    <name type="scientific">Menopon gallinae</name>
    <name type="common">poultry shaft louse</name>
    <dbReference type="NCBI Taxonomy" id="328185"/>
    <lineage>
        <taxon>Eukaryota</taxon>
        <taxon>Metazoa</taxon>
        <taxon>Ecdysozoa</taxon>
        <taxon>Arthropoda</taxon>
        <taxon>Hexapoda</taxon>
        <taxon>Insecta</taxon>
        <taxon>Pterygota</taxon>
        <taxon>Neoptera</taxon>
        <taxon>Paraneoptera</taxon>
        <taxon>Psocodea</taxon>
        <taxon>Troctomorpha</taxon>
        <taxon>Phthiraptera</taxon>
        <taxon>Amblycera</taxon>
        <taxon>Menoponidae</taxon>
        <taxon>Menopon</taxon>
    </lineage>
</organism>
<dbReference type="PANTHER" id="PTHR11610">
    <property type="entry name" value="LIPASE"/>
    <property type="match status" value="1"/>
</dbReference>
<feature type="signal peptide" evidence="5">
    <location>
        <begin position="1"/>
        <end position="16"/>
    </location>
</feature>
<evidence type="ECO:0000256" key="1">
    <source>
        <dbReference type="ARBA" id="ARBA00004613"/>
    </source>
</evidence>
<dbReference type="PRINTS" id="PR00821">
    <property type="entry name" value="TAGLIPASE"/>
</dbReference>
<dbReference type="SUPFAM" id="SSF53474">
    <property type="entry name" value="alpha/beta-Hydrolases"/>
    <property type="match status" value="1"/>
</dbReference>
<dbReference type="AlphaFoldDB" id="A0AAW2IF35"/>
<dbReference type="GO" id="GO:0016042">
    <property type="term" value="P:lipid catabolic process"/>
    <property type="evidence" value="ECO:0007669"/>
    <property type="project" value="TreeGrafter"/>
</dbReference>
<dbReference type="InterPro" id="IPR000734">
    <property type="entry name" value="TAG_lipase"/>
</dbReference>
<keyword evidence="3" id="KW-0964">Secreted</keyword>
<protein>
    <recommendedName>
        <fullName evidence="6">Lipase domain-containing protein</fullName>
    </recommendedName>
</protein>
<comment type="similarity">
    <text evidence="2 4">Belongs to the AB hydrolase superfamily. Lipase family.</text>
</comment>
<reference evidence="7" key="1">
    <citation type="journal article" date="2024" name="Gigascience">
        <title>Chromosome-level genome of the poultry shaft louse Menopon gallinae provides insight into the host-switching and adaptive evolution of parasitic lice.</title>
        <authorList>
            <person name="Xu Y."/>
            <person name="Ma L."/>
            <person name="Liu S."/>
            <person name="Liang Y."/>
            <person name="Liu Q."/>
            <person name="He Z."/>
            <person name="Tian L."/>
            <person name="Duan Y."/>
            <person name="Cai W."/>
            <person name="Li H."/>
            <person name="Song F."/>
        </authorList>
    </citation>
    <scope>NUCLEOTIDE SEQUENCE</scope>
    <source>
        <strain evidence="7">Cailab_2023a</strain>
    </source>
</reference>
<dbReference type="GO" id="GO:0017171">
    <property type="term" value="F:serine hydrolase activity"/>
    <property type="evidence" value="ECO:0007669"/>
    <property type="project" value="TreeGrafter"/>
</dbReference>
<dbReference type="PANTHER" id="PTHR11610:SF173">
    <property type="entry name" value="LIPASE DOMAIN-CONTAINING PROTEIN-RELATED"/>
    <property type="match status" value="1"/>
</dbReference>
<dbReference type="CDD" id="cd00707">
    <property type="entry name" value="Pancreat_lipase_like"/>
    <property type="match status" value="1"/>
</dbReference>
<dbReference type="InterPro" id="IPR013818">
    <property type="entry name" value="Lipase"/>
</dbReference>
<dbReference type="InterPro" id="IPR033906">
    <property type="entry name" value="Lipase_N"/>
</dbReference>
<sequence>MKAIVALFALAVAVNAGVIQDSEPVAELKDITFTLYLKKHDGNGVQMFLGDKESIKKAGFDPKLPVRVGTHAYMCDACGNAVQGLRKAFHAQGDCNYISIDWSKFAKTLPYEKAALQTKAIGTHISKFLRFLRDETKFDIKQMHLVGHCMGAQILSFASDEFPGEKVGRITGNDPAGPIFHNIPNNLRLDPSDAIFVDVLHTDTVFMGIRQPIGTVDFYVNGGKQQPGCKKDDFACNHDMSHRFFTYTVKNKKDYTAVQCKDLKEAEEGKCSGDKAPMGIGATTAKPGIYYAKIEKAPEA</sequence>
<dbReference type="Gene3D" id="3.40.50.1820">
    <property type="entry name" value="alpha/beta hydrolase"/>
    <property type="match status" value="1"/>
</dbReference>
<name>A0AAW2IF35_9NEOP</name>
<dbReference type="GO" id="GO:0005615">
    <property type="term" value="C:extracellular space"/>
    <property type="evidence" value="ECO:0007669"/>
    <property type="project" value="TreeGrafter"/>
</dbReference>
<accession>A0AAW2IF35</accession>